<protein>
    <submittedName>
        <fullName evidence="2">Uncharacterized protein</fullName>
    </submittedName>
</protein>
<feature type="transmembrane region" description="Helical" evidence="1">
    <location>
        <begin position="29"/>
        <end position="47"/>
    </location>
</feature>
<evidence type="ECO:0000313" key="2">
    <source>
        <dbReference type="EMBL" id="KAJ7702753.1"/>
    </source>
</evidence>
<keyword evidence="1" id="KW-0812">Transmembrane</keyword>
<dbReference type="Proteomes" id="UP001221757">
    <property type="component" value="Unassembled WGS sequence"/>
</dbReference>
<name>A0AAD7DZ93_MYCRO</name>
<dbReference type="AlphaFoldDB" id="A0AAD7DZ93"/>
<comment type="caution">
    <text evidence="2">The sequence shown here is derived from an EMBL/GenBank/DDBJ whole genome shotgun (WGS) entry which is preliminary data.</text>
</comment>
<keyword evidence="1" id="KW-1133">Transmembrane helix</keyword>
<evidence type="ECO:0000256" key="1">
    <source>
        <dbReference type="SAM" id="Phobius"/>
    </source>
</evidence>
<organism evidence="2 3">
    <name type="scientific">Mycena rosella</name>
    <name type="common">Pink bonnet</name>
    <name type="synonym">Agaricus rosellus</name>
    <dbReference type="NCBI Taxonomy" id="1033263"/>
    <lineage>
        <taxon>Eukaryota</taxon>
        <taxon>Fungi</taxon>
        <taxon>Dikarya</taxon>
        <taxon>Basidiomycota</taxon>
        <taxon>Agaricomycotina</taxon>
        <taxon>Agaricomycetes</taxon>
        <taxon>Agaricomycetidae</taxon>
        <taxon>Agaricales</taxon>
        <taxon>Marasmiineae</taxon>
        <taxon>Mycenaceae</taxon>
        <taxon>Mycena</taxon>
    </lineage>
</organism>
<feature type="non-terminal residue" evidence="2">
    <location>
        <position position="50"/>
    </location>
</feature>
<proteinExistence type="predicted"/>
<feature type="non-terminal residue" evidence="2">
    <location>
        <position position="1"/>
    </location>
</feature>
<reference evidence="2" key="1">
    <citation type="submission" date="2023-03" db="EMBL/GenBank/DDBJ databases">
        <title>Massive genome expansion in bonnet fungi (Mycena s.s.) driven by repeated elements and novel gene families across ecological guilds.</title>
        <authorList>
            <consortium name="Lawrence Berkeley National Laboratory"/>
            <person name="Harder C.B."/>
            <person name="Miyauchi S."/>
            <person name="Viragh M."/>
            <person name="Kuo A."/>
            <person name="Thoen E."/>
            <person name="Andreopoulos B."/>
            <person name="Lu D."/>
            <person name="Skrede I."/>
            <person name="Drula E."/>
            <person name="Henrissat B."/>
            <person name="Morin E."/>
            <person name="Kohler A."/>
            <person name="Barry K."/>
            <person name="LaButti K."/>
            <person name="Morin E."/>
            <person name="Salamov A."/>
            <person name="Lipzen A."/>
            <person name="Mereny Z."/>
            <person name="Hegedus B."/>
            <person name="Baldrian P."/>
            <person name="Stursova M."/>
            <person name="Weitz H."/>
            <person name="Taylor A."/>
            <person name="Grigoriev I.V."/>
            <person name="Nagy L.G."/>
            <person name="Martin F."/>
            <person name="Kauserud H."/>
        </authorList>
    </citation>
    <scope>NUCLEOTIDE SEQUENCE</scope>
    <source>
        <strain evidence="2">CBHHK067</strain>
    </source>
</reference>
<gene>
    <name evidence="2" type="ORF">B0H17DRAFT_854374</name>
</gene>
<evidence type="ECO:0000313" key="3">
    <source>
        <dbReference type="Proteomes" id="UP001221757"/>
    </source>
</evidence>
<sequence length="50" mass="5364">LYSALHKGPAPTPATHSLKVCFLSGKNTSAAPILGLIWGLFLIGYTMDYQ</sequence>
<keyword evidence="3" id="KW-1185">Reference proteome</keyword>
<accession>A0AAD7DZ93</accession>
<dbReference type="GO" id="GO:0015986">
    <property type="term" value="P:proton motive force-driven ATP synthesis"/>
    <property type="evidence" value="ECO:0007669"/>
    <property type="project" value="InterPro"/>
</dbReference>
<dbReference type="EMBL" id="JARKIE010000014">
    <property type="protein sequence ID" value="KAJ7702753.1"/>
    <property type="molecule type" value="Genomic_DNA"/>
</dbReference>
<dbReference type="InterPro" id="IPR019727">
    <property type="entry name" value="ATP_synth_F0_fsu_mt_fun"/>
</dbReference>
<keyword evidence="1" id="KW-0472">Membrane</keyword>
<dbReference type="Pfam" id="PF10791">
    <property type="entry name" value="F1F0-ATPsyn_F"/>
    <property type="match status" value="1"/>
</dbReference>